<name>A0ABV2V6I6_9ACTN</name>
<sequence length="311" mass="31145">MTVLGAAGFAAVGWAPADRDESAGGRSAVSAEPGPERSRRSSGAGAGTGADGERGPVVSPSTSPSRSTDGSTGGSTGGSADDPNDASTDESAGGGSRGSGGSTGGSSDGSGGRSASPSPSGRVIPETGPGTFTRAPGSGPKVGDGKVLRYRVEVEKGLSLSAADVAEEVERILGDPRGWTADGDSAFQRVSGGATDFVVKVATPGTVDDICGAYGLDTRGEVNCNVDDNVMVNLKRWELATPVYADDVTAYRALIINHEVGHFLGEGHVGCPGRGKPAPAMMQQIKGMKGCVPNVWPYDAKGRLITGPAVP</sequence>
<gene>
    <name evidence="3" type="ORF">ABZZ21_33720</name>
</gene>
<feature type="region of interest" description="Disordered" evidence="1">
    <location>
        <begin position="1"/>
        <end position="144"/>
    </location>
</feature>
<dbReference type="Pfam" id="PF11350">
    <property type="entry name" value="DUF3152"/>
    <property type="match status" value="1"/>
</dbReference>
<protein>
    <submittedName>
        <fullName evidence="3">DUF3152 domain-containing protein</fullName>
    </submittedName>
</protein>
<evidence type="ECO:0000313" key="4">
    <source>
        <dbReference type="Proteomes" id="UP001550210"/>
    </source>
</evidence>
<feature type="compositionally biased region" description="Gly residues" evidence="1">
    <location>
        <begin position="92"/>
        <end position="112"/>
    </location>
</feature>
<feature type="domain" description="DUF3152" evidence="2">
    <location>
        <begin position="119"/>
        <end position="288"/>
    </location>
</feature>
<dbReference type="SUPFAM" id="SSF55486">
    <property type="entry name" value="Metalloproteases ('zincins'), catalytic domain"/>
    <property type="match status" value="1"/>
</dbReference>
<evidence type="ECO:0000256" key="1">
    <source>
        <dbReference type="SAM" id="MobiDB-lite"/>
    </source>
</evidence>
<dbReference type="EMBL" id="JBEXPZ010000053">
    <property type="protein sequence ID" value="MET9849426.1"/>
    <property type="molecule type" value="Genomic_DNA"/>
</dbReference>
<organism evidence="3 4">
    <name type="scientific">Streptomyces ossamyceticus</name>
    <dbReference type="NCBI Taxonomy" id="249581"/>
    <lineage>
        <taxon>Bacteria</taxon>
        <taxon>Bacillati</taxon>
        <taxon>Actinomycetota</taxon>
        <taxon>Actinomycetes</taxon>
        <taxon>Kitasatosporales</taxon>
        <taxon>Streptomycetaceae</taxon>
        <taxon>Streptomyces</taxon>
    </lineage>
</organism>
<feature type="compositionally biased region" description="Low complexity" evidence="1">
    <location>
        <begin position="1"/>
        <end position="16"/>
    </location>
</feature>
<dbReference type="Proteomes" id="UP001550210">
    <property type="component" value="Unassembled WGS sequence"/>
</dbReference>
<reference evidence="3 4" key="1">
    <citation type="submission" date="2024-06" db="EMBL/GenBank/DDBJ databases">
        <title>The Natural Products Discovery Center: Release of the First 8490 Sequenced Strains for Exploring Actinobacteria Biosynthetic Diversity.</title>
        <authorList>
            <person name="Kalkreuter E."/>
            <person name="Kautsar S.A."/>
            <person name="Yang D."/>
            <person name="Bader C.D."/>
            <person name="Teijaro C.N."/>
            <person name="Fluegel L."/>
            <person name="Davis C.M."/>
            <person name="Simpson J.R."/>
            <person name="Lauterbach L."/>
            <person name="Steele A.D."/>
            <person name="Gui C."/>
            <person name="Meng S."/>
            <person name="Li G."/>
            <person name="Viehrig K."/>
            <person name="Ye F."/>
            <person name="Su P."/>
            <person name="Kiefer A.F."/>
            <person name="Nichols A."/>
            <person name="Cepeda A.J."/>
            <person name="Yan W."/>
            <person name="Fan B."/>
            <person name="Jiang Y."/>
            <person name="Adhikari A."/>
            <person name="Zheng C.-J."/>
            <person name="Schuster L."/>
            <person name="Cowan T.M."/>
            <person name="Smanski M.J."/>
            <person name="Chevrette M.G."/>
            <person name="De Carvalho L.P.S."/>
            <person name="Shen B."/>
        </authorList>
    </citation>
    <scope>NUCLEOTIDE SEQUENCE [LARGE SCALE GENOMIC DNA]</scope>
    <source>
        <strain evidence="3 4">NPDC006434</strain>
    </source>
</reference>
<comment type="caution">
    <text evidence="3">The sequence shown here is derived from an EMBL/GenBank/DDBJ whole genome shotgun (WGS) entry which is preliminary data.</text>
</comment>
<accession>A0ABV2V6I6</accession>
<evidence type="ECO:0000259" key="2">
    <source>
        <dbReference type="Pfam" id="PF11350"/>
    </source>
</evidence>
<dbReference type="RefSeq" id="WP_355402081.1">
    <property type="nucleotide sequence ID" value="NZ_JBEXPZ010000053.1"/>
</dbReference>
<keyword evidence="4" id="KW-1185">Reference proteome</keyword>
<feature type="compositionally biased region" description="Low complexity" evidence="1">
    <location>
        <begin position="55"/>
        <end position="70"/>
    </location>
</feature>
<evidence type="ECO:0000313" key="3">
    <source>
        <dbReference type="EMBL" id="MET9849426.1"/>
    </source>
</evidence>
<proteinExistence type="predicted"/>
<dbReference type="InterPro" id="IPR022603">
    <property type="entry name" value="DUF3152"/>
</dbReference>